<organism evidence="1 2">
    <name type="scientific">Streblomastix strix</name>
    <dbReference type="NCBI Taxonomy" id="222440"/>
    <lineage>
        <taxon>Eukaryota</taxon>
        <taxon>Metamonada</taxon>
        <taxon>Preaxostyla</taxon>
        <taxon>Oxymonadida</taxon>
        <taxon>Streblomastigidae</taxon>
        <taxon>Streblomastix</taxon>
    </lineage>
</organism>
<protein>
    <submittedName>
        <fullName evidence="1">Uncharacterized protein</fullName>
    </submittedName>
</protein>
<dbReference type="AlphaFoldDB" id="A0A5J4UQM8"/>
<sequence length="216" mass="24388">MVMNELLSTNYAQCIIASEDQMQWEVSIAPKDAKEVLKICEGAILLHGSESKNKAKRGTQVLKTDSQLREYRFGHCRKKLDDVIIVTAGTSCEIDPIATDFCRLQDQRQWQRLEQQILLKTFNFCELGYESAELMGQCKAGFLQAIQFELYWTWVAKARQRMDTISISRTHLATDATSINDDYAKVPETELGMQPRASLVAAAVRLEKSGVRSCAS</sequence>
<name>A0A5J4UQM8_9EUKA</name>
<evidence type="ECO:0000313" key="1">
    <source>
        <dbReference type="EMBL" id="KAA6372321.1"/>
    </source>
</evidence>
<proteinExistence type="predicted"/>
<gene>
    <name evidence="1" type="ORF">EZS28_032153</name>
</gene>
<reference evidence="1 2" key="1">
    <citation type="submission" date="2019-03" db="EMBL/GenBank/DDBJ databases">
        <title>Single cell metagenomics reveals metabolic interactions within the superorganism composed of flagellate Streblomastix strix and complex community of Bacteroidetes bacteria on its surface.</title>
        <authorList>
            <person name="Treitli S.C."/>
            <person name="Kolisko M."/>
            <person name="Husnik F."/>
            <person name="Keeling P."/>
            <person name="Hampl V."/>
        </authorList>
    </citation>
    <scope>NUCLEOTIDE SEQUENCE [LARGE SCALE GENOMIC DNA]</scope>
    <source>
        <strain evidence="1">ST1C</strain>
    </source>
</reference>
<comment type="caution">
    <text evidence="1">The sequence shown here is derived from an EMBL/GenBank/DDBJ whole genome shotgun (WGS) entry which is preliminary data.</text>
</comment>
<evidence type="ECO:0000313" key="2">
    <source>
        <dbReference type="Proteomes" id="UP000324800"/>
    </source>
</evidence>
<dbReference type="Proteomes" id="UP000324800">
    <property type="component" value="Unassembled WGS sequence"/>
</dbReference>
<accession>A0A5J4UQM8</accession>
<dbReference type="EMBL" id="SNRW01013690">
    <property type="protein sequence ID" value="KAA6372321.1"/>
    <property type="molecule type" value="Genomic_DNA"/>
</dbReference>